<gene>
    <name evidence="6" type="ORF">RNJ44_00686</name>
</gene>
<dbReference type="Pfam" id="PF14611">
    <property type="entry name" value="KH_SLS1_1"/>
    <property type="match status" value="1"/>
</dbReference>
<dbReference type="Pfam" id="PF20777">
    <property type="entry name" value="KH_SLS1_2"/>
    <property type="match status" value="1"/>
</dbReference>
<dbReference type="Pfam" id="PF20778">
    <property type="entry name" value="SLS1_C"/>
    <property type="match status" value="1"/>
</dbReference>
<dbReference type="InterPro" id="IPR048400">
    <property type="entry name" value="SLS1_N"/>
</dbReference>
<feature type="domain" description="SLS1 first KH" evidence="2">
    <location>
        <begin position="201"/>
        <end position="269"/>
    </location>
</feature>
<sequence length="688" mass="79513">MLRVLRCSVIPRVAVRWQSYRLYSEPVAGYTSTRGKKRRPEKQKIVVLKPSDVMQPRQKQNNEQQRNRQYKENESLSILEGVDLGYSNTKTVDPADTETDLLNELDKKGKNLLVFTSSVSEEQAVRSIDSQRPVRAEMSKQRHEQLTNLLKSAYTVTQLRAYCKKVFNHGMVKKTKKTIIQSIINDYWGCKIDENMKEEEDLIIEKTIDISTRDMSLLLLTDNGKILHNLARIGAVLAVAPEANKIIIRASLNVIKYVEISLSRILKNVCSEDIPIYDLVSNHSEHLSSNVDEINQVMDLIQREADVFIEKKTTDPTDNRLYTISSFGKKRIETAKLLLVWIGKYQPQKTTSTLMAPLPINSLKSYNYPYTNMEAFDWLDRTKKWYRLQSPEKKVENAPKCIPADILNVELLQSLYSSLFKTKYPSKIVSVNAEERSVFSITLGSILQTFDKNDTIFQPRIPMIRNYLLNLPNYDEEADGYSMDQYEYFAQLKFCPDLSSVSASQKLPPPLEMWLELDEREVAIKSSLNLIFPMMQNQILLQTPFADNDYKFVVDSVASLIEPTESDNLDWIKLHTGVSEFMEKSTFDFRPNKKLSLYKNLEIDVPLKTENGDKDLMRVKYDFVNANVHRILRLKYLEKYMVQFSEINGGSRGGYFTQVDFIGEEHPSFEEFSEFVKDVMNFTSKISK</sequence>
<feature type="region of interest" description="Disordered" evidence="1">
    <location>
        <begin position="52"/>
        <end position="72"/>
    </location>
</feature>
<evidence type="ECO:0000313" key="7">
    <source>
        <dbReference type="Proteomes" id="UP001623330"/>
    </source>
</evidence>
<reference evidence="6 7" key="1">
    <citation type="submission" date="2024-05" db="EMBL/GenBank/DDBJ databases">
        <title>Long read based assembly of the Candida bracarensis genome reveals expanded adhesin content.</title>
        <authorList>
            <person name="Marcet-Houben M."/>
            <person name="Ksiezopolska E."/>
            <person name="Gabaldon T."/>
        </authorList>
    </citation>
    <scope>NUCLEOTIDE SEQUENCE [LARGE SCALE GENOMIC DNA]</scope>
    <source>
        <strain evidence="6 7">CBM6</strain>
    </source>
</reference>
<accession>A0ABR4NRY5</accession>
<evidence type="ECO:0000259" key="3">
    <source>
        <dbReference type="Pfam" id="PF20776"/>
    </source>
</evidence>
<evidence type="ECO:0000259" key="5">
    <source>
        <dbReference type="Pfam" id="PF20778"/>
    </source>
</evidence>
<evidence type="ECO:0000313" key="6">
    <source>
        <dbReference type="EMBL" id="KAL3231047.1"/>
    </source>
</evidence>
<evidence type="ECO:0000256" key="1">
    <source>
        <dbReference type="SAM" id="MobiDB-lite"/>
    </source>
</evidence>
<evidence type="ECO:0000259" key="4">
    <source>
        <dbReference type="Pfam" id="PF20777"/>
    </source>
</evidence>
<protein>
    <submittedName>
        <fullName evidence="6">Sigma-like sequence protein 1, mitochondrial</fullName>
    </submittedName>
</protein>
<proteinExistence type="predicted"/>
<dbReference type="EMBL" id="JBEVYD010000008">
    <property type="protein sequence ID" value="KAL3231047.1"/>
    <property type="molecule type" value="Genomic_DNA"/>
</dbReference>
<dbReference type="InterPro" id="IPR048748">
    <property type="entry name" value="SLS1_KH2"/>
</dbReference>
<comment type="caution">
    <text evidence="6">The sequence shown here is derived from an EMBL/GenBank/DDBJ whole genome shotgun (WGS) entry which is preliminary data.</text>
</comment>
<feature type="domain" description="SLS1 N-terminal" evidence="3">
    <location>
        <begin position="117"/>
        <end position="192"/>
    </location>
</feature>
<keyword evidence="7" id="KW-1185">Reference proteome</keyword>
<name>A0ABR4NRY5_9SACH</name>
<evidence type="ECO:0000259" key="2">
    <source>
        <dbReference type="Pfam" id="PF14611"/>
    </source>
</evidence>
<feature type="domain" description="SLS1 second KH" evidence="4">
    <location>
        <begin position="293"/>
        <end position="341"/>
    </location>
</feature>
<feature type="domain" description="SLS1 C-terminal" evidence="5">
    <location>
        <begin position="374"/>
        <end position="681"/>
    </location>
</feature>
<organism evidence="6 7">
    <name type="scientific">Nakaseomyces bracarensis</name>
    <dbReference type="NCBI Taxonomy" id="273131"/>
    <lineage>
        <taxon>Eukaryota</taxon>
        <taxon>Fungi</taxon>
        <taxon>Dikarya</taxon>
        <taxon>Ascomycota</taxon>
        <taxon>Saccharomycotina</taxon>
        <taxon>Saccharomycetes</taxon>
        <taxon>Saccharomycetales</taxon>
        <taxon>Saccharomycetaceae</taxon>
        <taxon>Nakaseomyces</taxon>
    </lineage>
</organism>
<dbReference type="Proteomes" id="UP001623330">
    <property type="component" value="Unassembled WGS sequence"/>
</dbReference>
<dbReference type="InterPro" id="IPR032741">
    <property type="entry name" value="Sls1_KH-1"/>
</dbReference>
<dbReference type="Pfam" id="PF20776">
    <property type="entry name" value="SLS1_N"/>
    <property type="match status" value="1"/>
</dbReference>
<dbReference type="InterPro" id="IPR048401">
    <property type="entry name" value="SLS1_C"/>
</dbReference>